<evidence type="ECO:0000313" key="3">
    <source>
        <dbReference type="Proteomes" id="UP000037326"/>
    </source>
</evidence>
<accession>A0A0K9FCX6</accession>
<dbReference type="AlphaFoldDB" id="A0A0K9FCX6"/>
<name>A0A0K9FCX6_9BACI</name>
<dbReference type="Proteomes" id="UP000037326">
    <property type="component" value="Unassembled WGS sequence"/>
</dbReference>
<evidence type="ECO:0000256" key="1">
    <source>
        <dbReference type="SAM" id="MobiDB-lite"/>
    </source>
</evidence>
<reference evidence="3" key="1">
    <citation type="submission" date="2015-07" db="EMBL/GenBank/DDBJ databases">
        <authorList>
            <consortium name="Consortium for Microbial Forensics and Genomics (microFORGE)"/>
            <person name="Knight B.M."/>
            <person name="Roberts D.P."/>
            <person name="Lin D."/>
            <person name="Hari K."/>
            <person name="Fletcher J."/>
            <person name="Melcher U."/>
            <person name="Blagden T."/>
            <person name="Winegar R.A."/>
        </authorList>
    </citation>
    <scope>NUCLEOTIDE SEQUENCE [LARGE SCALE GENOMIC DNA]</scope>
    <source>
        <strain evidence="3">DSM 23493</strain>
    </source>
</reference>
<gene>
    <name evidence="2" type="ORF">ACZ11_09895</name>
</gene>
<feature type="compositionally biased region" description="Low complexity" evidence="1">
    <location>
        <begin position="29"/>
        <end position="41"/>
    </location>
</feature>
<dbReference type="EMBL" id="LFXJ01000005">
    <property type="protein sequence ID" value="KMY32429.1"/>
    <property type="molecule type" value="Genomic_DNA"/>
</dbReference>
<proteinExistence type="predicted"/>
<organism evidence="2 3">
    <name type="scientific">Lysinibacillus xylanilyticus</name>
    <dbReference type="NCBI Taxonomy" id="582475"/>
    <lineage>
        <taxon>Bacteria</taxon>
        <taxon>Bacillati</taxon>
        <taxon>Bacillota</taxon>
        <taxon>Bacilli</taxon>
        <taxon>Bacillales</taxon>
        <taxon>Bacillaceae</taxon>
        <taxon>Lysinibacillus</taxon>
    </lineage>
</organism>
<sequence length="80" mass="8802">MGFFIVIMGFIILVGMISLIKKEFYNYDSSTRSHSNHSNTHIDYSSTNTSVEDLNRHNCSDSASSYSDTSSCSDSGSSSE</sequence>
<protein>
    <submittedName>
        <fullName evidence="2">Uncharacterized protein</fullName>
    </submittedName>
</protein>
<feature type="region of interest" description="Disordered" evidence="1">
    <location>
        <begin position="29"/>
        <end position="80"/>
    </location>
</feature>
<dbReference type="GeneID" id="96598562"/>
<dbReference type="PATRIC" id="fig|582475.4.peg.1562"/>
<dbReference type="RefSeq" id="WP_049665688.1">
    <property type="nucleotide sequence ID" value="NZ_LFXJ01000005.1"/>
</dbReference>
<evidence type="ECO:0000313" key="2">
    <source>
        <dbReference type="EMBL" id="KMY32429.1"/>
    </source>
</evidence>
<feature type="compositionally biased region" description="Low complexity" evidence="1">
    <location>
        <begin position="60"/>
        <end position="80"/>
    </location>
</feature>
<feature type="compositionally biased region" description="Polar residues" evidence="1">
    <location>
        <begin position="42"/>
        <end position="52"/>
    </location>
</feature>
<comment type="caution">
    <text evidence="2">The sequence shown here is derived from an EMBL/GenBank/DDBJ whole genome shotgun (WGS) entry which is preliminary data.</text>
</comment>